<dbReference type="EMBL" id="CM007653">
    <property type="protein sequence ID" value="ONI17853.1"/>
    <property type="molecule type" value="Genomic_DNA"/>
</dbReference>
<protein>
    <submittedName>
        <fullName evidence="1">Uncharacterized protein</fullName>
    </submittedName>
</protein>
<gene>
    <name evidence="1" type="ORF">PRUPE_3G183200</name>
</gene>
<evidence type="ECO:0000313" key="1">
    <source>
        <dbReference type="EMBL" id="ONI17853.1"/>
    </source>
</evidence>
<name>A0A251Q239_PRUPE</name>
<sequence>MGSQFIFLKKVRRDIQNTTYSLNETYSNRECMTNSMEKIHIIAISRSMGLFPHPYVRCDRLLTPLT</sequence>
<dbReference type="Proteomes" id="UP000006882">
    <property type="component" value="Chromosome G3"/>
</dbReference>
<reference evidence="1 2" key="1">
    <citation type="journal article" date="2013" name="Nat. Genet.">
        <title>The high-quality draft genome of peach (Prunus persica) identifies unique patterns of genetic diversity, domestication and genome evolution.</title>
        <authorList>
            <consortium name="International Peach Genome Initiative"/>
            <person name="Verde I."/>
            <person name="Abbott A.G."/>
            <person name="Scalabrin S."/>
            <person name="Jung S."/>
            <person name="Shu S."/>
            <person name="Marroni F."/>
            <person name="Zhebentyayeva T."/>
            <person name="Dettori M.T."/>
            <person name="Grimwood J."/>
            <person name="Cattonaro F."/>
            <person name="Zuccolo A."/>
            <person name="Rossini L."/>
            <person name="Jenkins J."/>
            <person name="Vendramin E."/>
            <person name="Meisel L.A."/>
            <person name="Decroocq V."/>
            <person name="Sosinski B."/>
            <person name="Prochnik S."/>
            <person name="Mitros T."/>
            <person name="Policriti A."/>
            <person name="Cipriani G."/>
            <person name="Dondini L."/>
            <person name="Ficklin S."/>
            <person name="Goodstein D.M."/>
            <person name="Xuan P."/>
            <person name="Del Fabbro C."/>
            <person name="Aramini V."/>
            <person name="Copetti D."/>
            <person name="Gonzalez S."/>
            <person name="Horner D.S."/>
            <person name="Falchi R."/>
            <person name="Lucas S."/>
            <person name="Mica E."/>
            <person name="Maldonado J."/>
            <person name="Lazzari B."/>
            <person name="Bielenberg D."/>
            <person name="Pirona R."/>
            <person name="Miculan M."/>
            <person name="Barakat A."/>
            <person name="Testolin R."/>
            <person name="Stella A."/>
            <person name="Tartarini S."/>
            <person name="Tonutti P."/>
            <person name="Arus P."/>
            <person name="Orellana A."/>
            <person name="Wells C."/>
            <person name="Main D."/>
            <person name="Vizzotto G."/>
            <person name="Silva H."/>
            <person name="Salamini F."/>
            <person name="Schmutz J."/>
            <person name="Morgante M."/>
            <person name="Rokhsar D.S."/>
        </authorList>
    </citation>
    <scope>NUCLEOTIDE SEQUENCE [LARGE SCALE GENOMIC DNA]</scope>
    <source>
        <strain evidence="2">cv. Nemared</strain>
    </source>
</reference>
<accession>A0A251Q239</accession>
<dbReference type="AlphaFoldDB" id="A0A251Q239"/>
<dbReference type="Gramene" id="ONI17853">
    <property type="protein sequence ID" value="ONI17853"/>
    <property type="gene ID" value="PRUPE_3G183200"/>
</dbReference>
<keyword evidence="2" id="KW-1185">Reference proteome</keyword>
<proteinExistence type="predicted"/>
<organism evidence="1 2">
    <name type="scientific">Prunus persica</name>
    <name type="common">Peach</name>
    <name type="synonym">Amygdalus persica</name>
    <dbReference type="NCBI Taxonomy" id="3760"/>
    <lineage>
        <taxon>Eukaryota</taxon>
        <taxon>Viridiplantae</taxon>
        <taxon>Streptophyta</taxon>
        <taxon>Embryophyta</taxon>
        <taxon>Tracheophyta</taxon>
        <taxon>Spermatophyta</taxon>
        <taxon>Magnoliopsida</taxon>
        <taxon>eudicotyledons</taxon>
        <taxon>Gunneridae</taxon>
        <taxon>Pentapetalae</taxon>
        <taxon>rosids</taxon>
        <taxon>fabids</taxon>
        <taxon>Rosales</taxon>
        <taxon>Rosaceae</taxon>
        <taxon>Amygdaloideae</taxon>
        <taxon>Amygdaleae</taxon>
        <taxon>Prunus</taxon>
    </lineage>
</organism>
<evidence type="ECO:0000313" key="2">
    <source>
        <dbReference type="Proteomes" id="UP000006882"/>
    </source>
</evidence>